<sequence>MTITTATVTRFPHMALSTMATMLQRLEDWSTGNEWHITLSTQITAPSPWARHFLSKVPDWHLVCTETAPFIVRSDKDHIQRCIITYLPHAIDLQLQYDCIHPKPNAAVKNEIADGTFPPRLHQGSSQSWLFHL</sequence>
<evidence type="ECO:0000313" key="1">
    <source>
        <dbReference type="EMBL" id="ORX60342.1"/>
    </source>
</evidence>
<dbReference type="AlphaFoldDB" id="A0A1X2GS99"/>
<dbReference type="Proteomes" id="UP000242146">
    <property type="component" value="Unassembled WGS sequence"/>
</dbReference>
<gene>
    <name evidence="1" type="ORF">DM01DRAFT_1158046</name>
</gene>
<accession>A0A1X2GS99</accession>
<dbReference type="EMBL" id="MCGT01000004">
    <property type="protein sequence ID" value="ORX60342.1"/>
    <property type="molecule type" value="Genomic_DNA"/>
</dbReference>
<evidence type="ECO:0000313" key="2">
    <source>
        <dbReference type="Proteomes" id="UP000242146"/>
    </source>
</evidence>
<protein>
    <submittedName>
        <fullName evidence="1">Uncharacterized protein</fullName>
    </submittedName>
</protein>
<proteinExistence type="predicted"/>
<comment type="caution">
    <text evidence="1">The sequence shown here is derived from an EMBL/GenBank/DDBJ whole genome shotgun (WGS) entry which is preliminary data.</text>
</comment>
<reference evidence="1 2" key="1">
    <citation type="submission" date="2016-07" db="EMBL/GenBank/DDBJ databases">
        <title>Pervasive Adenine N6-methylation of Active Genes in Fungi.</title>
        <authorList>
            <consortium name="DOE Joint Genome Institute"/>
            <person name="Mondo S.J."/>
            <person name="Dannebaum R.O."/>
            <person name="Kuo R.C."/>
            <person name="Labutti K."/>
            <person name="Haridas S."/>
            <person name="Kuo A."/>
            <person name="Salamov A."/>
            <person name="Ahrendt S.R."/>
            <person name="Lipzen A."/>
            <person name="Sullivan W."/>
            <person name="Andreopoulos W.B."/>
            <person name="Clum A."/>
            <person name="Lindquist E."/>
            <person name="Daum C."/>
            <person name="Ramamoorthy G.K."/>
            <person name="Gryganskyi A."/>
            <person name="Culley D."/>
            <person name="Magnuson J.K."/>
            <person name="James T.Y."/>
            <person name="O'Malley M.A."/>
            <person name="Stajich J.E."/>
            <person name="Spatafora J.W."/>
            <person name="Visel A."/>
            <person name="Grigoriev I.V."/>
        </authorList>
    </citation>
    <scope>NUCLEOTIDE SEQUENCE [LARGE SCALE GENOMIC DNA]</scope>
    <source>
        <strain evidence="1 2">NRRL 3301</strain>
    </source>
</reference>
<name>A0A1X2GS99_9FUNG</name>
<keyword evidence="2" id="KW-1185">Reference proteome</keyword>
<organism evidence="1 2">
    <name type="scientific">Hesseltinella vesiculosa</name>
    <dbReference type="NCBI Taxonomy" id="101127"/>
    <lineage>
        <taxon>Eukaryota</taxon>
        <taxon>Fungi</taxon>
        <taxon>Fungi incertae sedis</taxon>
        <taxon>Mucoromycota</taxon>
        <taxon>Mucoromycotina</taxon>
        <taxon>Mucoromycetes</taxon>
        <taxon>Mucorales</taxon>
        <taxon>Cunninghamellaceae</taxon>
        <taxon>Hesseltinella</taxon>
    </lineage>
</organism>